<organism evidence="2 3">
    <name type="scientific">Rubripirellula obstinata</name>
    <dbReference type="NCBI Taxonomy" id="406547"/>
    <lineage>
        <taxon>Bacteria</taxon>
        <taxon>Pseudomonadati</taxon>
        <taxon>Planctomycetota</taxon>
        <taxon>Planctomycetia</taxon>
        <taxon>Pirellulales</taxon>
        <taxon>Pirellulaceae</taxon>
        <taxon>Rubripirellula</taxon>
    </lineage>
</organism>
<dbReference type="GO" id="GO:0016740">
    <property type="term" value="F:transferase activity"/>
    <property type="evidence" value="ECO:0007669"/>
    <property type="project" value="UniProtKB-KW"/>
</dbReference>
<name>A0A5B1CKM1_9BACT</name>
<comment type="caution">
    <text evidence="2">The sequence shown here is derived from an EMBL/GenBank/DDBJ whole genome shotgun (WGS) entry which is preliminary data.</text>
</comment>
<dbReference type="Proteomes" id="UP000322699">
    <property type="component" value="Unassembled WGS sequence"/>
</dbReference>
<dbReference type="InterPro" id="IPR050256">
    <property type="entry name" value="Glycosyltransferase_2"/>
</dbReference>
<proteinExistence type="predicted"/>
<evidence type="ECO:0000259" key="1">
    <source>
        <dbReference type="Pfam" id="PF00535"/>
    </source>
</evidence>
<dbReference type="Pfam" id="PF00535">
    <property type="entry name" value="Glycos_transf_2"/>
    <property type="match status" value="1"/>
</dbReference>
<evidence type="ECO:0000313" key="3">
    <source>
        <dbReference type="Proteomes" id="UP000322699"/>
    </source>
</evidence>
<dbReference type="PANTHER" id="PTHR48090:SF7">
    <property type="entry name" value="RFBJ PROTEIN"/>
    <property type="match status" value="1"/>
</dbReference>
<protein>
    <submittedName>
        <fullName evidence="2">Glycosyl transferase family 2</fullName>
    </submittedName>
</protein>
<feature type="domain" description="Glycosyltransferase 2-like" evidence="1">
    <location>
        <begin position="38"/>
        <end position="198"/>
    </location>
</feature>
<dbReference type="PANTHER" id="PTHR48090">
    <property type="entry name" value="UNDECAPRENYL-PHOSPHATE 4-DEOXY-4-FORMAMIDO-L-ARABINOSE TRANSFERASE-RELATED"/>
    <property type="match status" value="1"/>
</dbReference>
<evidence type="ECO:0000313" key="2">
    <source>
        <dbReference type="EMBL" id="KAA1259874.1"/>
    </source>
</evidence>
<accession>A0A5B1CKM1</accession>
<dbReference type="Gene3D" id="3.90.550.10">
    <property type="entry name" value="Spore Coat Polysaccharide Biosynthesis Protein SpsA, Chain A"/>
    <property type="match status" value="1"/>
</dbReference>
<sequence>MPTFRFQQNLSGSRTRFGLASEGRLLNSIERALQRTAVIIPARNEQDSLPLVLDDLPNVGVVIIADNGSTDSTAAIAKQAGCQVVSEPIPGYGRACLAAMHHLERFCKDESLAIDYVCFLDGDYSDHPEQLQQILLPILHDESDFVLGSRLLGQRESGSMPPQAVWGNRLACFLMNRIWKTDFTDLGPFRVIRRQSLIDLDMQDLNFGWTVEMQVKAAVAKLRTIEVPVRYRRRVGVSKISGTVSGTIKAGYKILFTIAKYAWKTRNG</sequence>
<dbReference type="CDD" id="cd04179">
    <property type="entry name" value="DPM_DPG-synthase_like"/>
    <property type="match status" value="1"/>
</dbReference>
<reference evidence="2 3" key="1">
    <citation type="submission" date="2019-08" db="EMBL/GenBank/DDBJ databases">
        <title>Deep-cultivation of Planctomycetes and their phenomic and genomic characterization uncovers novel biology.</title>
        <authorList>
            <person name="Wiegand S."/>
            <person name="Jogler M."/>
            <person name="Boedeker C."/>
            <person name="Pinto D."/>
            <person name="Vollmers J."/>
            <person name="Rivas-Marin E."/>
            <person name="Kohn T."/>
            <person name="Peeters S.H."/>
            <person name="Heuer A."/>
            <person name="Rast P."/>
            <person name="Oberbeckmann S."/>
            <person name="Bunk B."/>
            <person name="Jeske O."/>
            <person name="Meyerdierks A."/>
            <person name="Storesund J.E."/>
            <person name="Kallscheuer N."/>
            <person name="Luecker S."/>
            <person name="Lage O.M."/>
            <person name="Pohl T."/>
            <person name="Merkel B.J."/>
            <person name="Hornburger P."/>
            <person name="Mueller R.-W."/>
            <person name="Bruemmer F."/>
            <person name="Labrenz M."/>
            <person name="Spormann A.M."/>
            <person name="Op Den Camp H."/>
            <person name="Overmann J."/>
            <person name="Amann R."/>
            <person name="Jetten M.S.M."/>
            <person name="Mascher T."/>
            <person name="Medema M.H."/>
            <person name="Devos D.P."/>
            <person name="Kaster A.-K."/>
            <person name="Ovreas L."/>
            <person name="Rohde M."/>
            <person name="Galperin M.Y."/>
            <person name="Jogler C."/>
        </authorList>
    </citation>
    <scope>NUCLEOTIDE SEQUENCE [LARGE SCALE GENOMIC DNA]</scope>
    <source>
        <strain evidence="2 3">LF1</strain>
    </source>
</reference>
<dbReference type="OrthoDB" id="9810303at2"/>
<dbReference type="AlphaFoldDB" id="A0A5B1CKM1"/>
<gene>
    <name evidence="2" type="ORF">LF1_24110</name>
</gene>
<keyword evidence="2" id="KW-0808">Transferase</keyword>
<dbReference type="SUPFAM" id="SSF53448">
    <property type="entry name" value="Nucleotide-diphospho-sugar transferases"/>
    <property type="match status" value="1"/>
</dbReference>
<dbReference type="InterPro" id="IPR029044">
    <property type="entry name" value="Nucleotide-diphossugar_trans"/>
</dbReference>
<dbReference type="EMBL" id="VRLW01000001">
    <property type="protein sequence ID" value="KAA1259874.1"/>
    <property type="molecule type" value="Genomic_DNA"/>
</dbReference>
<keyword evidence="3" id="KW-1185">Reference proteome</keyword>
<dbReference type="InterPro" id="IPR001173">
    <property type="entry name" value="Glyco_trans_2-like"/>
</dbReference>